<sequence length="152" mass="16813">MPKISCVWNKEHVMLMLCTIVIAIPLVQSVSEGPKAVQTWFKQELPLKQQKSNITSTSITGFGLGFIFDNPMTVGPDPWSMRIGRGQGIDGTTTLEKPALETPFKANLETKRLHIMPTAIGHIPFSIFKCSVREVEEKNSAELEGHLPPAID</sequence>
<evidence type="ECO:0000256" key="1">
    <source>
        <dbReference type="SAM" id="SignalP"/>
    </source>
</evidence>
<keyword evidence="1" id="KW-0732">Signal</keyword>
<organism evidence="2 3">
    <name type="scientific">Lactuca sativa</name>
    <name type="common">Garden lettuce</name>
    <dbReference type="NCBI Taxonomy" id="4236"/>
    <lineage>
        <taxon>Eukaryota</taxon>
        <taxon>Viridiplantae</taxon>
        <taxon>Streptophyta</taxon>
        <taxon>Embryophyta</taxon>
        <taxon>Tracheophyta</taxon>
        <taxon>Spermatophyta</taxon>
        <taxon>Magnoliopsida</taxon>
        <taxon>eudicotyledons</taxon>
        <taxon>Gunneridae</taxon>
        <taxon>Pentapetalae</taxon>
        <taxon>asterids</taxon>
        <taxon>campanulids</taxon>
        <taxon>Asterales</taxon>
        <taxon>Asteraceae</taxon>
        <taxon>Cichorioideae</taxon>
        <taxon>Cichorieae</taxon>
        <taxon>Lactucinae</taxon>
        <taxon>Lactuca</taxon>
    </lineage>
</organism>
<dbReference type="Proteomes" id="UP000235145">
    <property type="component" value="Unassembled WGS sequence"/>
</dbReference>
<evidence type="ECO:0000313" key="2">
    <source>
        <dbReference type="EMBL" id="KAJ0191376.1"/>
    </source>
</evidence>
<proteinExistence type="predicted"/>
<feature type="signal peptide" evidence="1">
    <location>
        <begin position="1"/>
        <end position="29"/>
    </location>
</feature>
<gene>
    <name evidence="2" type="ORF">LSAT_V11C800439690</name>
</gene>
<keyword evidence="3" id="KW-1185">Reference proteome</keyword>
<accession>A0A9R1WXG8</accession>
<dbReference type="EMBL" id="NBSK02000008">
    <property type="protein sequence ID" value="KAJ0191376.1"/>
    <property type="molecule type" value="Genomic_DNA"/>
</dbReference>
<reference evidence="2 3" key="1">
    <citation type="journal article" date="2017" name="Nat. Commun.">
        <title>Genome assembly with in vitro proximity ligation data and whole-genome triplication in lettuce.</title>
        <authorList>
            <person name="Reyes-Chin-Wo S."/>
            <person name="Wang Z."/>
            <person name="Yang X."/>
            <person name="Kozik A."/>
            <person name="Arikit S."/>
            <person name="Song C."/>
            <person name="Xia L."/>
            <person name="Froenicke L."/>
            <person name="Lavelle D.O."/>
            <person name="Truco M.J."/>
            <person name="Xia R."/>
            <person name="Zhu S."/>
            <person name="Xu C."/>
            <person name="Xu H."/>
            <person name="Xu X."/>
            <person name="Cox K."/>
            <person name="Korf I."/>
            <person name="Meyers B.C."/>
            <person name="Michelmore R.W."/>
        </authorList>
    </citation>
    <scope>NUCLEOTIDE SEQUENCE [LARGE SCALE GENOMIC DNA]</scope>
    <source>
        <strain evidence="3">cv. Salinas</strain>
        <tissue evidence="2">Seedlings</tissue>
    </source>
</reference>
<name>A0A9R1WXG8_LACSA</name>
<protein>
    <submittedName>
        <fullName evidence="2">Uncharacterized protein</fullName>
    </submittedName>
</protein>
<dbReference type="AlphaFoldDB" id="A0A9R1WXG8"/>
<feature type="chain" id="PRO_5040376175" evidence="1">
    <location>
        <begin position="30"/>
        <end position="152"/>
    </location>
</feature>
<evidence type="ECO:0000313" key="3">
    <source>
        <dbReference type="Proteomes" id="UP000235145"/>
    </source>
</evidence>
<comment type="caution">
    <text evidence="2">The sequence shown here is derived from an EMBL/GenBank/DDBJ whole genome shotgun (WGS) entry which is preliminary data.</text>
</comment>